<organism evidence="4 5">
    <name type="scientific">Caulochytrium protostelioides</name>
    <dbReference type="NCBI Taxonomy" id="1555241"/>
    <lineage>
        <taxon>Eukaryota</taxon>
        <taxon>Fungi</taxon>
        <taxon>Fungi incertae sedis</taxon>
        <taxon>Chytridiomycota</taxon>
        <taxon>Chytridiomycota incertae sedis</taxon>
        <taxon>Chytridiomycetes</taxon>
        <taxon>Caulochytriales</taxon>
        <taxon>Caulochytriaceae</taxon>
        <taxon>Caulochytrium</taxon>
    </lineage>
</organism>
<feature type="non-terminal residue" evidence="4">
    <location>
        <position position="1"/>
    </location>
</feature>
<dbReference type="PANTHER" id="PTHR16017">
    <property type="entry name" value="GASTRULATION DEFECTIVE PROTEIN 1-RELATED"/>
    <property type="match status" value="1"/>
</dbReference>
<dbReference type="Proteomes" id="UP000274922">
    <property type="component" value="Unassembled WGS sequence"/>
</dbReference>
<keyword evidence="2" id="KW-0677">Repeat</keyword>
<name>A0A4P9X6Z3_9FUNG</name>
<accession>A0A4P9X6Z3</accession>
<dbReference type="InterPro" id="IPR036322">
    <property type="entry name" value="WD40_repeat_dom_sf"/>
</dbReference>
<dbReference type="SUPFAM" id="SSF50978">
    <property type="entry name" value="WD40 repeat-like"/>
    <property type="match status" value="1"/>
</dbReference>
<evidence type="ECO:0000256" key="1">
    <source>
        <dbReference type="ARBA" id="ARBA00022574"/>
    </source>
</evidence>
<dbReference type="STRING" id="1555241.A0A4P9X6Z3"/>
<reference evidence="5" key="1">
    <citation type="journal article" date="2018" name="Nat. Microbiol.">
        <title>Leveraging single-cell genomics to expand the fungal tree of life.</title>
        <authorList>
            <person name="Ahrendt S.R."/>
            <person name="Quandt C.A."/>
            <person name="Ciobanu D."/>
            <person name="Clum A."/>
            <person name="Salamov A."/>
            <person name="Andreopoulos B."/>
            <person name="Cheng J.F."/>
            <person name="Woyke T."/>
            <person name="Pelin A."/>
            <person name="Henrissat B."/>
            <person name="Reynolds N.K."/>
            <person name="Benny G.L."/>
            <person name="Smith M.E."/>
            <person name="James T.Y."/>
            <person name="Grigoriev I.V."/>
        </authorList>
    </citation>
    <scope>NUCLEOTIDE SEQUENCE [LARGE SCALE GENOMIC DNA]</scope>
    <source>
        <strain evidence="5">ATCC 52028</strain>
    </source>
</reference>
<dbReference type="InterPro" id="IPR001680">
    <property type="entry name" value="WD40_rpt"/>
</dbReference>
<dbReference type="AlphaFoldDB" id="A0A4P9X6Z3"/>
<dbReference type="GO" id="GO:0005634">
    <property type="term" value="C:nucleus"/>
    <property type="evidence" value="ECO:0007669"/>
    <property type="project" value="TreeGrafter"/>
</dbReference>
<evidence type="ECO:0000256" key="3">
    <source>
        <dbReference type="PROSITE-ProRule" id="PRU00221"/>
    </source>
</evidence>
<dbReference type="Gene3D" id="2.130.10.10">
    <property type="entry name" value="YVTN repeat-like/Quinoprotein amine dehydrogenase"/>
    <property type="match status" value="1"/>
</dbReference>
<dbReference type="OrthoDB" id="10264376at2759"/>
<keyword evidence="1 3" id="KW-0853">WD repeat</keyword>
<dbReference type="PROSITE" id="PS50082">
    <property type="entry name" value="WD_REPEATS_2"/>
    <property type="match status" value="1"/>
</dbReference>
<dbReference type="EMBL" id="ML014190">
    <property type="protein sequence ID" value="RKP00986.1"/>
    <property type="molecule type" value="Genomic_DNA"/>
</dbReference>
<feature type="repeat" description="WD" evidence="3">
    <location>
        <begin position="1"/>
        <end position="41"/>
    </location>
</feature>
<dbReference type="InterPro" id="IPR015943">
    <property type="entry name" value="WD40/YVTN_repeat-like_dom_sf"/>
</dbReference>
<dbReference type="InterPro" id="IPR051858">
    <property type="entry name" value="WD_repeat_GAD-1"/>
</dbReference>
<keyword evidence="5" id="KW-1185">Reference proteome</keyword>
<evidence type="ECO:0000313" key="5">
    <source>
        <dbReference type="Proteomes" id="UP000274922"/>
    </source>
</evidence>
<evidence type="ECO:0000256" key="2">
    <source>
        <dbReference type="ARBA" id="ARBA00022737"/>
    </source>
</evidence>
<dbReference type="PANTHER" id="PTHR16017:SF0">
    <property type="entry name" value="WD REPEAT-CONTAINING PROTEIN 70"/>
    <property type="match status" value="1"/>
</dbReference>
<dbReference type="Pfam" id="PF00400">
    <property type="entry name" value="WD40"/>
    <property type="match status" value="1"/>
</dbReference>
<gene>
    <name evidence="4" type="ORF">CXG81DRAFT_3878</name>
</gene>
<dbReference type="GO" id="GO:0035861">
    <property type="term" value="C:site of double-strand break"/>
    <property type="evidence" value="ECO:0007669"/>
    <property type="project" value="TreeGrafter"/>
</dbReference>
<proteinExistence type="predicted"/>
<sequence length="128" mass="13640">SNHTKMATALALDPSGGSMVTGGNDCIVNLWRFASMKADLQPTEQIVQPAEGNPIVSLAWSARGALFSIVSTAWYAKVYAADGSEQQTFAKGDPYLRDQRHTQGHVAGLVAGVWHPQDESQLATAALD</sequence>
<evidence type="ECO:0000313" key="4">
    <source>
        <dbReference type="EMBL" id="RKP00986.1"/>
    </source>
</evidence>
<dbReference type="PROSITE" id="PS50294">
    <property type="entry name" value="WD_REPEATS_REGION"/>
    <property type="match status" value="1"/>
</dbReference>
<protein>
    <submittedName>
        <fullName evidence="4">Uncharacterized protein</fullName>
    </submittedName>
</protein>
<feature type="non-terminal residue" evidence="4">
    <location>
        <position position="128"/>
    </location>
</feature>